<proteinExistence type="inferred from homology"/>
<evidence type="ECO:0000256" key="3">
    <source>
        <dbReference type="ARBA" id="ARBA00023274"/>
    </source>
</evidence>
<accession>A0A1F6FQB0</accession>
<sequence>MSSVLVHPHVTEKAVRQQGEHVYTFMVSMDATKFLVRDAVIALYKVTPVKVNIVKKLPRQKISRTRGRAVSNKGYKKAYVYLAAGDTINLV</sequence>
<dbReference type="EMBL" id="MFMT01000030">
    <property type="protein sequence ID" value="OGG88045.1"/>
    <property type="molecule type" value="Genomic_DNA"/>
</dbReference>
<name>A0A1F6FQB0_9BACT</name>
<dbReference type="Gene3D" id="3.30.70.330">
    <property type="match status" value="1"/>
</dbReference>
<evidence type="ECO:0000313" key="5">
    <source>
        <dbReference type="EMBL" id="OGG88045.1"/>
    </source>
</evidence>
<keyword evidence="2 5" id="KW-0689">Ribosomal protein</keyword>
<gene>
    <name evidence="5" type="ORF">A2592_03765</name>
</gene>
<protein>
    <recommendedName>
        <fullName evidence="4">50S ribosomal protein L23</fullName>
    </recommendedName>
</protein>
<evidence type="ECO:0000313" key="6">
    <source>
        <dbReference type="Proteomes" id="UP000179230"/>
    </source>
</evidence>
<dbReference type="SUPFAM" id="SSF54189">
    <property type="entry name" value="Ribosomal proteins S24e, L23 and L15e"/>
    <property type="match status" value="1"/>
</dbReference>
<dbReference type="GO" id="GO:0005840">
    <property type="term" value="C:ribosome"/>
    <property type="evidence" value="ECO:0007669"/>
    <property type="project" value="UniProtKB-KW"/>
</dbReference>
<evidence type="ECO:0000256" key="1">
    <source>
        <dbReference type="ARBA" id="ARBA00006700"/>
    </source>
</evidence>
<dbReference type="GO" id="GO:0006412">
    <property type="term" value="P:translation"/>
    <property type="evidence" value="ECO:0007669"/>
    <property type="project" value="InterPro"/>
</dbReference>
<dbReference type="Pfam" id="PF00276">
    <property type="entry name" value="Ribosomal_L23"/>
    <property type="match status" value="1"/>
</dbReference>
<evidence type="ECO:0000256" key="2">
    <source>
        <dbReference type="ARBA" id="ARBA00022980"/>
    </source>
</evidence>
<dbReference type="Proteomes" id="UP000179230">
    <property type="component" value="Unassembled WGS sequence"/>
</dbReference>
<dbReference type="GO" id="GO:0003735">
    <property type="term" value="F:structural constituent of ribosome"/>
    <property type="evidence" value="ECO:0007669"/>
    <property type="project" value="InterPro"/>
</dbReference>
<keyword evidence="3" id="KW-0687">Ribonucleoprotein</keyword>
<dbReference type="InterPro" id="IPR012678">
    <property type="entry name" value="Ribosomal_uL23/eL15/eS24_sf"/>
</dbReference>
<dbReference type="InterPro" id="IPR013025">
    <property type="entry name" value="Ribosomal_uL23-like"/>
</dbReference>
<comment type="caution">
    <text evidence="5">The sequence shown here is derived from an EMBL/GenBank/DDBJ whole genome shotgun (WGS) entry which is preliminary data.</text>
</comment>
<reference evidence="5 6" key="1">
    <citation type="journal article" date="2016" name="Nat. Commun.">
        <title>Thousands of microbial genomes shed light on interconnected biogeochemical processes in an aquifer system.</title>
        <authorList>
            <person name="Anantharaman K."/>
            <person name="Brown C.T."/>
            <person name="Hug L.A."/>
            <person name="Sharon I."/>
            <person name="Castelle C.J."/>
            <person name="Probst A.J."/>
            <person name="Thomas B.C."/>
            <person name="Singh A."/>
            <person name="Wilkins M.J."/>
            <person name="Karaoz U."/>
            <person name="Brodie E.L."/>
            <person name="Williams K.H."/>
            <person name="Hubbard S.S."/>
            <person name="Banfield J.F."/>
        </authorList>
    </citation>
    <scope>NUCLEOTIDE SEQUENCE [LARGE SCALE GENOMIC DNA]</scope>
</reference>
<organism evidence="5 6">
    <name type="scientific">Candidatus Kaiserbacteria bacterium RIFOXYD1_FULL_42_15</name>
    <dbReference type="NCBI Taxonomy" id="1798532"/>
    <lineage>
        <taxon>Bacteria</taxon>
        <taxon>Candidatus Kaiseribacteriota</taxon>
    </lineage>
</organism>
<dbReference type="InterPro" id="IPR012677">
    <property type="entry name" value="Nucleotide-bd_a/b_plait_sf"/>
</dbReference>
<dbReference type="GO" id="GO:1990904">
    <property type="term" value="C:ribonucleoprotein complex"/>
    <property type="evidence" value="ECO:0007669"/>
    <property type="project" value="UniProtKB-KW"/>
</dbReference>
<comment type="similarity">
    <text evidence="1">Belongs to the universal ribosomal protein uL23 family.</text>
</comment>
<evidence type="ECO:0000256" key="4">
    <source>
        <dbReference type="ARBA" id="ARBA00035481"/>
    </source>
</evidence>
<dbReference type="AlphaFoldDB" id="A0A1F6FQB0"/>